<comment type="caution">
    <text evidence="2">The sequence shown here is derived from an EMBL/GenBank/DDBJ whole genome shotgun (WGS) entry which is preliminary data.</text>
</comment>
<evidence type="ECO:0000313" key="3">
    <source>
        <dbReference type="Proteomes" id="UP001016761"/>
    </source>
</evidence>
<organism evidence="2 3">
    <name type="scientific">Haloterrigena gelatinilytica</name>
    <dbReference type="NCBI Taxonomy" id="2741724"/>
    <lineage>
        <taxon>Archaea</taxon>
        <taxon>Methanobacteriati</taxon>
        <taxon>Methanobacteriota</taxon>
        <taxon>Stenosarchaea group</taxon>
        <taxon>Halobacteria</taxon>
        <taxon>Halobacteriales</taxon>
        <taxon>Natrialbaceae</taxon>
        <taxon>Haloterrigena</taxon>
    </lineage>
</organism>
<protein>
    <submittedName>
        <fullName evidence="2">Helix-turn-helix transcriptional regulator</fullName>
    </submittedName>
</protein>
<gene>
    <name evidence="2" type="ORF">HTZ84_22150</name>
</gene>
<evidence type="ECO:0000256" key="1">
    <source>
        <dbReference type="SAM" id="Coils"/>
    </source>
</evidence>
<dbReference type="SUPFAM" id="SSF46785">
    <property type="entry name" value="Winged helix' DNA-binding domain"/>
    <property type="match status" value="1"/>
</dbReference>
<reference evidence="2 3" key="1">
    <citation type="submission" date="2020-06" db="EMBL/GenBank/DDBJ databases">
        <title>Haloterrigena sp. nov., an extremely halophilic archaeon isolated from a saline sediment.</title>
        <authorList>
            <person name="Liu B.-B."/>
        </authorList>
    </citation>
    <scope>NUCLEOTIDE SEQUENCE [LARGE SCALE GENOMIC DNA]</scope>
    <source>
        <strain evidence="2 3">SYSU A558-1</strain>
    </source>
</reference>
<dbReference type="RefSeq" id="WP_012946221.1">
    <property type="nucleotide sequence ID" value="NZ_JABUQZ010000003.1"/>
</dbReference>
<dbReference type="InterPro" id="IPR036388">
    <property type="entry name" value="WH-like_DNA-bd_sf"/>
</dbReference>
<dbReference type="Pfam" id="PF12840">
    <property type="entry name" value="HTH_20"/>
    <property type="match status" value="1"/>
</dbReference>
<keyword evidence="1" id="KW-0175">Coiled coil</keyword>
<dbReference type="Proteomes" id="UP001016761">
    <property type="component" value="Unassembled WGS sequence"/>
</dbReference>
<evidence type="ECO:0000313" key="2">
    <source>
        <dbReference type="EMBL" id="NUC74970.1"/>
    </source>
</evidence>
<feature type="coiled-coil region" evidence="1">
    <location>
        <begin position="39"/>
        <end position="66"/>
    </location>
</feature>
<proteinExistence type="predicted"/>
<dbReference type="InterPro" id="IPR036390">
    <property type="entry name" value="WH_DNA-bd_sf"/>
</dbReference>
<accession>A0ABX2LK66</accession>
<sequence length="76" mass="8996">MPPDRQRDETSGRFDSEYTSNRFLEAVRRLGPTTTGEVSNELDCHRNTARRRLKELEEQGRIEKEEIGQEFVWRAN</sequence>
<name>A0ABX2LK66_9EURY</name>
<dbReference type="GeneID" id="8745900"/>
<dbReference type="Gene3D" id="1.10.10.10">
    <property type="entry name" value="Winged helix-like DNA-binding domain superfamily/Winged helix DNA-binding domain"/>
    <property type="match status" value="1"/>
</dbReference>
<dbReference type="EMBL" id="JABUQZ010000003">
    <property type="protein sequence ID" value="NUC74970.1"/>
    <property type="molecule type" value="Genomic_DNA"/>
</dbReference>
<keyword evidence="3" id="KW-1185">Reference proteome</keyword>